<feature type="signal peptide" evidence="1">
    <location>
        <begin position="1"/>
        <end position="18"/>
    </location>
</feature>
<keyword evidence="3" id="KW-1185">Reference proteome</keyword>
<protein>
    <recommendedName>
        <fullName evidence="4">AA1-like domain-containing protein</fullName>
    </recommendedName>
</protein>
<organism evidence="2 3">
    <name type="scientific">Bombardia bombarda</name>
    <dbReference type="NCBI Taxonomy" id="252184"/>
    <lineage>
        <taxon>Eukaryota</taxon>
        <taxon>Fungi</taxon>
        <taxon>Dikarya</taxon>
        <taxon>Ascomycota</taxon>
        <taxon>Pezizomycotina</taxon>
        <taxon>Sordariomycetes</taxon>
        <taxon>Sordariomycetidae</taxon>
        <taxon>Sordariales</taxon>
        <taxon>Lasiosphaeriaceae</taxon>
        <taxon>Bombardia</taxon>
    </lineage>
</organism>
<dbReference type="EMBL" id="JAULSR010000003">
    <property type="protein sequence ID" value="KAK0624821.1"/>
    <property type="molecule type" value="Genomic_DNA"/>
</dbReference>
<evidence type="ECO:0000256" key="1">
    <source>
        <dbReference type="SAM" id="SignalP"/>
    </source>
</evidence>
<proteinExistence type="predicted"/>
<dbReference type="AlphaFoldDB" id="A0AA39X0B6"/>
<accession>A0AA39X0B6</accession>
<evidence type="ECO:0000313" key="2">
    <source>
        <dbReference type="EMBL" id="KAK0624821.1"/>
    </source>
</evidence>
<feature type="chain" id="PRO_5041386170" description="AA1-like domain-containing protein" evidence="1">
    <location>
        <begin position="19"/>
        <end position="237"/>
    </location>
</feature>
<evidence type="ECO:0008006" key="4">
    <source>
        <dbReference type="Google" id="ProtNLM"/>
    </source>
</evidence>
<name>A0AA39X0B6_9PEZI</name>
<sequence length="237" mass="26352">MLPGIPLILVSLLSSTAAARDRKDGILNLDDKPCYEPSMGEMKWKIEHFNYSSWIPGNEMTEALNGTGSGSVVFYLNNMALDYDMLCRAESNKPLFDGGKQWYECSDENDVVPEIPGTNNTDANLKGPHQAWFRFDGGLGLLGVMQTWTCYDHEPNYPVNFNATGRVNLTLECTTQDCTDIRYENGQDIQTCTNGSINTNMTKKRQAGGGVELQFDNKYCNTKQDVIFMPETLAAAA</sequence>
<keyword evidence="1" id="KW-0732">Signal</keyword>
<dbReference type="Proteomes" id="UP001174934">
    <property type="component" value="Unassembled WGS sequence"/>
</dbReference>
<reference evidence="2" key="1">
    <citation type="submission" date="2023-06" db="EMBL/GenBank/DDBJ databases">
        <title>Genome-scale phylogeny and comparative genomics of the fungal order Sordariales.</title>
        <authorList>
            <consortium name="Lawrence Berkeley National Laboratory"/>
            <person name="Hensen N."/>
            <person name="Bonometti L."/>
            <person name="Westerberg I."/>
            <person name="Brannstrom I.O."/>
            <person name="Guillou S."/>
            <person name="Cros-Aarteil S."/>
            <person name="Calhoun S."/>
            <person name="Haridas S."/>
            <person name="Kuo A."/>
            <person name="Mondo S."/>
            <person name="Pangilinan J."/>
            <person name="Riley R."/>
            <person name="LaButti K."/>
            <person name="Andreopoulos B."/>
            <person name="Lipzen A."/>
            <person name="Chen C."/>
            <person name="Yanf M."/>
            <person name="Daum C."/>
            <person name="Ng V."/>
            <person name="Clum A."/>
            <person name="Steindorff A."/>
            <person name="Ohm R."/>
            <person name="Martin F."/>
            <person name="Silar P."/>
            <person name="Natvig D."/>
            <person name="Lalanne C."/>
            <person name="Gautier V."/>
            <person name="Ament-velasquez S.L."/>
            <person name="Kruys A."/>
            <person name="Hutchinson M.I."/>
            <person name="Powell A.J."/>
            <person name="Barry K."/>
            <person name="Miller A.N."/>
            <person name="Grigoriev I.V."/>
            <person name="Debuchy R."/>
            <person name="Gladieux P."/>
            <person name="Thoren M.H."/>
            <person name="Johannesson H."/>
        </authorList>
    </citation>
    <scope>NUCLEOTIDE SEQUENCE</scope>
    <source>
        <strain evidence="2">SMH3391-2</strain>
    </source>
</reference>
<evidence type="ECO:0000313" key="3">
    <source>
        <dbReference type="Proteomes" id="UP001174934"/>
    </source>
</evidence>
<gene>
    <name evidence="2" type="ORF">B0T17DRAFT_616987</name>
</gene>
<comment type="caution">
    <text evidence="2">The sequence shown here is derived from an EMBL/GenBank/DDBJ whole genome shotgun (WGS) entry which is preliminary data.</text>
</comment>